<name>A0A0V1B1P6_TRISP</name>
<sequence length="77" mass="8866">MSNDTIEIVARRNEFGKSSNLCFLNIKYSNNSNLITQSSAYKPVFAVAAKNDLYKIRQNDQTKLDKQRVVQNHSEEK</sequence>
<reference evidence="1 2" key="1">
    <citation type="submission" date="2015-01" db="EMBL/GenBank/DDBJ databases">
        <title>Evolution of Trichinella species and genotypes.</title>
        <authorList>
            <person name="Korhonen P.K."/>
            <person name="Edoardo P."/>
            <person name="Giuseppe L.R."/>
            <person name="Gasser R.B."/>
        </authorList>
    </citation>
    <scope>NUCLEOTIDE SEQUENCE [LARGE SCALE GENOMIC DNA]</scope>
    <source>
        <strain evidence="1">ISS3</strain>
    </source>
</reference>
<dbReference type="EMBL" id="JYDH01000139">
    <property type="protein sequence ID" value="KRY30508.1"/>
    <property type="molecule type" value="Genomic_DNA"/>
</dbReference>
<proteinExistence type="predicted"/>
<accession>A0A0V1B1P6</accession>
<dbReference type="Proteomes" id="UP000054776">
    <property type="component" value="Unassembled WGS sequence"/>
</dbReference>
<evidence type="ECO:0000313" key="1">
    <source>
        <dbReference type="EMBL" id="KRY30508.1"/>
    </source>
</evidence>
<dbReference type="InParanoid" id="A0A0V1B1P6"/>
<organism evidence="1 2">
    <name type="scientific">Trichinella spiralis</name>
    <name type="common">Trichina worm</name>
    <dbReference type="NCBI Taxonomy" id="6334"/>
    <lineage>
        <taxon>Eukaryota</taxon>
        <taxon>Metazoa</taxon>
        <taxon>Ecdysozoa</taxon>
        <taxon>Nematoda</taxon>
        <taxon>Enoplea</taxon>
        <taxon>Dorylaimia</taxon>
        <taxon>Trichinellida</taxon>
        <taxon>Trichinellidae</taxon>
        <taxon>Trichinella</taxon>
    </lineage>
</organism>
<comment type="caution">
    <text evidence="1">The sequence shown here is derived from an EMBL/GenBank/DDBJ whole genome shotgun (WGS) entry which is preliminary data.</text>
</comment>
<evidence type="ECO:0000313" key="2">
    <source>
        <dbReference type="Proteomes" id="UP000054776"/>
    </source>
</evidence>
<keyword evidence="2" id="KW-1185">Reference proteome</keyword>
<protein>
    <submittedName>
        <fullName evidence="1">Uncharacterized protein</fullName>
    </submittedName>
</protein>
<gene>
    <name evidence="1" type="ORF">T01_9268</name>
</gene>
<dbReference type="AlphaFoldDB" id="A0A0V1B1P6"/>